<gene>
    <name evidence="1" type="ORF">GCM10023184_01240</name>
</gene>
<reference evidence="2" key="1">
    <citation type="journal article" date="2019" name="Int. J. Syst. Evol. Microbiol.">
        <title>The Global Catalogue of Microorganisms (GCM) 10K type strain sequencing project: providing services to taxonomists for standard genome sequencing and annotation.</title>
        <authorList>
            <consortium name="The Broad Institute Genomics Platform"/>
            <consortium name="The Broad Institute Genome Sequencing Center for Infectious Disease"/>
            <person name="Wu L."/>
            <person name="Ma J."/>
        </authorList>
    </citation>
    <scope>NUCLEOTIDE SEQUENCE [LARGE SCALE GENOMIC DNA]</scope>
    <source>
        <strain evidence="2">JCM 17919</strain>
    </source>
</reference>
<proteinExistence type="predicted"/>
<dbReference type="RefSeq" id="WP_345252639.1">
    <property type="nucleotide sequence ID" value="NZ_BAABGY010000001.1"/>
</dbReference>
<evidence type="ECO:0000313" key="2">
    <source>
        <dbReference type="Proteomes" id="UP001501725"/>
    </source>
</evidence>
<protein>
    <recommendedName>
        <fullName evidence="3">DUF695 domain-containing protein</fullName>
    </recommendedName>
</protein>
<dbReference type="Proteomes" id="UP001501725">
    <property type="component" value="Unassembled WGS sequence"/>
</dbReference>
<evidence type="ECO:0008006" key="3">
    <source>
        <dbReference type="Google" id="ProtNLM"/>
    </source>
</evidence>
<organism evidence="1 2">
    <name type="scientific">Flaviaesturariibacter amylovorans</name>
    <dbReference type="NCBI Taxonomy" id="1084520"/>
    <lineage>
        <taxon>Bacteria</taxon>
        <taxon>Pseudomonadati</taxon>
        <taxon>Bacteroidota</taxon>
        <taxon>Chitinophagia</taxon>
        <taxon>Chitinophagales</taxon>
        <taxon>Chitinophagaceae</taxon>
        <taxon>Flaviaestuariibacter</taxon>
    </lineage>
</organism>
<comment type="caution">
    <text evidence="1">The sequence shown here is derived from an EMBL/GenBank/DDBJ whole genome shotgun (WGS) entry which is preliminary data.</text>
</comment>
<dbReference type="EMBL" id="BAABGY010000001">
    <property type="protein sequence ID" value="GAA4317529.1"/>
    <property type="molecule type" value="Genomic_DNA"/>
</dbReference>
<name>A0ABP8G5K3_9BACT</name>
<evidence type="ECO:0000313" key="1">
    <source>
        <dbReference type="EMBL" id="GAA4317529.1"/>
    </source>
</evidence>
<sequence>MPFADAAALTAGPGTRKALLFTRRHPHPDCIGTAPELFLHSAPGRRINGHFFFDMTTPGPSQRPLPEAYEGTISAAEYNDIMNLALRYHEEHGIAVTGEAEGTLITEMNDQQQHRFLDNLVRLLAISEKSEWKELIWAHFDKLKDHSAAYAFLYKDFEYAEPLLRVLVKPGDFEPGLDADLDGFVHREDLPGTWSFLIIEYEGQLDYVSRDDIGEWEKPEEELFASAIANTPAEEIEIEEYLFAERFTVYGIFSGDYAAALVLDLERRLPDAIGPYGALVAVPSKGAAFAHPIATSDVMELVGALYANVDQIWSEGQGPISRDFYWLYEGQFELFHVAEDEEEGDYIEMPARLRELLSEAEEEDEE</sequence>
<keyword evidence="2" id="KW-1185">Reference proteome</keyword>
<accession>A0ABP8G5K3</accession>